<protein>
    <recommendedName>
        <fullName evidence="21">alpha-1,2-Mannosidase</fullName>
        <ecNumber evidence="21">3.2.1.-</ecNumber>
    </recommendedName>
</protein>
<sequence>MILRHRSLWAVICIFGFLGGYAFFLQSRLPGEDTLPGLSRRHGFRQNLDQQVLAAAAEELELLRRTQSLASEVAAVAKELQGRLQRAGADSGLGSGSGAGLAGTDKAKARGGLGSGGAHGGEQGPPIDTSTVEGKRAAVVAAARHAWRGYEAYAMGSDELQPLTRHGKDSFGGLGATVVDSLDTLWMMGLKEEFARARNWVANELSFNRSYDASVFETAIRVLGGMLTAHELSNDAIFLTRAEELGDILLLAYDTPTGIPYQTVNLRTRTARNPSWTQRSSILSELGTQQLEFMALSDKTGRAVFADKVEKVVQTLSDKFPNQALLPLFISPVTGRGTTDAVSLGAMGDSYYEYLLKVWIFKGKRAEDELYRAMWERAMDEMLDRLVYKNEASGLTYVAEIRNNRMVRHKMDHLACFVAGMLALGAHAGAVAGHKAAEFLEVAEELGETCWQMYDQMPTGLAPEWVEFREAGMVAGDGAHHNLLRPEALEAMFVLWRVTQKPKYPDCAWAMFQAFERHCKVADGYTGLRDVTVDPPARDNTMQSFWLAETLKYAWLIFSPRNVFDLDQYVLNTEAHPLRVLTRPLPRAGAKDRADNPREACFAAAGGISGTVHYP</sequence>
<evidence type="ECO:0000313" key="24">
    <source>
        <dbReference type="Proteomes" id="UP001445335"/>
    </source>
</evidence>
<evidence type="ECO:0000256" key="12">
    <source>
        <dbReference type="ARBA" id="ARBA00023136"/>
    </source>
</evidence>
<evidence type="ECO:0000256" key="20">
    <source>
        <dbReference type="PIRSR" id="PIRSR601382-3"/>
    </source>
</evidence>
<evidence type="ECO:0000256" key="7">
    <source>
        <dbReference type="ARBA" id="ARBA00022801"/>
    </source>
</evidence>
<evidence type="ECO:0000256" key="19">
    <source>
        <dbReference type="PIRSR" id="PIRSR601382-2"/>
    </source>
</evidence>
<keyword evidence="13 20" id="KW-1015">Disulfide bond</keyword>
<evidence type="ECO:0000256" key="17">
    <source>
        <dbReference type="ARBA" id="ARBA00048605"/>
    </source>
</evidence>
<keyword evidence="14" id="KW-0325">Glycoprotein</keyword>
<reference evidence="23 24" key="1">
    <citation type="journal article" date="2024" name="Nat. Commun.">
        <title>Phylogenomics reveals the evolutionary origins of lichenization in chlorophyte algae.</title>
        <authorList>
            <person name="Puginier C."/>
            <person name="Libourel C."/>
            <person name="Otte J."/>
            <person name="Skaloud P."/>
            <person name="Haon M."/>
            <person name="Grisel S."/>
            <person name="Petersen M."/>
            <person name="Berrin J.G."/>
            <person name="Delaux P.M."/>
            <person name="Dal Grande F."/>
            <person name="Keller J."/>
        </authorList>
    </citation>
    <scope>NUCLEOTIDE SEQUENCE [LARGE SCALE GENOMIC DNA]</scope>
    <source>
        <strain evidence="23 24">SAG 245.80</strain>
    </source>
</reference>
<feature type="active site" description="Proton donor" evidence="18">
    <location>
        <position position="217"/>
    </location>
</feature>
<feature type="compositionally biased region" description="Gly residues" evidence="22">
    <location>
        <begin position="91"/>
        <end position="101"/>
    </location>
</feature>
<evidence type="ECO:0000313" key="23">
    <source>
        <dbReference type="EMBL" id="KAK9842510.1"/>
    </source>
</evidence>
<feature type="compositionally biased region" description="Gly residues" evidence="22">
    <location>
        <begin position="111"/>
        <end position="123"/>
    </location>
</feature>
<keyword evidence="9" id="KW-0735">Signal-anchor</keyword>
<dbReference type="FunFam" id="1.50.10.10:FF:000017">
    <property type="entry name" value="alpha-1,2-Mannosidase"/>
    <property type="match status" value="1"/>
</dbReference>
<keyword evidence="11" id="KW-0333">Golgi apparatus</keyword>
<comment type="caution">
    <text evidence="23">The sequence shown here is derived from an EMBL/GenBank/DDBJ whole genome shotgun (WGS) entry which is preliminary data.</text>
</comment>
<evidence type="ECO:0000256" key="10">
    <source>
        <dbReference type="ARBA" id="ARBA00022989"/>
    </source>
</evidence>
<dbReference type="InterPro" id="IPR001382">
    <property type="entry name" value="Glyco_hydro_47"/>
</dbReference>
<evidence type="ECO:0000256" key="6">
    <source>
        <dbReference type="ARBA" id="ARBA00022723"/>
    </source>
</evidence>
<dbReference type="PANTHER" id="PTHR11742">
    <property type="entry name" value="MANNOSYL-OLIGOSACCHARIDE ALPHA-1,2-MANNOSIDASE-RELATED"/>
    <property type="match status" value="1"/>
</dbReference>
<feature type="active site" evidence="18">
    <location>
        <position position="487"/>
    </location>
</feature>
<evidence type="ECO:0000256" key="11">
    <source>
        <dbReference type="ARBA" id="ARBA00023034"/>
    </source>
</evidence>
<keyword evidence="12" id="KW-0472">Membrane</keyword>
<dbReference type="GO" id="GO:0005783">
    <property type="term" value="C:endoplasmic reticulum"/>
    <property type="evidence" value="ECO:0007669"/>
    <property type="project" value="TreeGrafter"/>
</dbReference>
<keyword evidence="6 19" id="KW-0479">Metal-binding</keyword>
<comment type="catalytic activity">
    <reaction evidence="17">
        <text>N(4)-(alpha-D-Man-(1-&gt;2)-alpha-D-Man-(1-&gt;2)-alpha-D-Man-(1-&gt;3)-[alpha-D-Man-(1-&gt;2)-alpha-D-Man-(1-&gt;3)-[alpha-D-Man-(1-&gt;2)-alpha-D-Man-(1-&gt;6)]-alpha-D-Man-(1-&gt;6)]-beta-D-Man-(1-&gt;4)-beta-D-GlcNAc-(1-&gt;4)-beta-D-GlcNAc)-L-asparaginyl-[protein] (N-glucan mannose isomer 9A1,2,3B1,2,3) + 4 H2O = N(4)-(alpha-D-Man-(1-&gt;3)-[alpha-D-Man-(1-&gt;3)-[alpha-D-Man-(1-&gt;6)]-alpha-D-Man-(1-&gt;6)]-beta-D-Man-(1-&gt;4)-beta-D-GlcNAc-(1-&gt;4)-beta-D-GlcNAc)-L-asparaginyl-[protein] (N-glucan mannose isomer 5A1,2) + 4 beta-D-mannose</text>
        <dbReference type="Rhea" id="RHEA:56008"/>
        <dbReference type="Rhea" id="RHEA-COMP:14356"/>
        <dbReference type="Rhea" id="RHEA-COMP:14367"/>
        <dbReference type="ChEBI" id="CHEBI:15377"/>
        <dbReference type="ChEBI" id="CHEBI:28563"/>
        <dbReference type="ChEBI" id="CHEBI:59087"/>
        <dbReference type="ChEBI" id="CHEBI:139493"/>
        <dbReference type="EC" id="3.2.1.113"/>
    </reaction>
</comment>
<evidence type="ECO:0000256" key="2">
    <source>
        <dbReference type="ARBA" id="ARBA00004323"/>
    </source>
</evidence>
<dbReference type="GO" id="GO:0009100">
    <property type="term" value="P:glycoprotein metabolic process"/>
    <property type="evidence" value="ECO:0007669"/>
    <property type="project" value="UniProtKB-ARBA"/>
</dbReference>
<feature type="binding site" evidence="19">
    <location>
        <position position="573"/>
    </location>
    <ligand>
        <name>Ca(2+)</name>
        <dbReference type="ChEBI" id="CHEBI:29108"/>
    </ligand>
</feature>
<evidence type="ECO:0000256" key="18">
    <source>
        <dbReference type="PIRSR" id="PIRSR601382-1"/>
    </source>
</evidence>
<evidence type="ECO:0000256" key="22">
    <source>
        <dbReference type="SAM" id="MobiDB-lite"/>
    </source>
</evidence>
<dbReference type="Gene3D" id="1.50.10.10">
    <property type="match status" value="1"/>
</dbReference>
<evidence type="ECO:0000256" key="4">
    <source>
        <dbReference type="ARBA" id="ARBA00007658"/>
    </source>
</evidence>
<keyword evidence="15 21" id="KW-0326">Glycosidase</keyword>
<dbReference type="InterPro" id="IPR036026">
    <property type="entry name" value="Seven-hairpin_glycosidases"/>
</dbReference>
<dbReference type="InterPro" id="IPR050749">
    <property type="entry name" value="Glycosyl_Hydrolase_47"/>
</dbReference>
<evidence type="ECO:0000256" key="21">
    <source>
        <dbReference type="RuleBase" id="RU361193"/>
    </source>
</evidence>
<dbReference type="GO" id="GO:0005975">
    <property type="term" value="P:carbohydrate metabolic process"/>
    <property type="evidence" value="ECO:0007669"/>
    <property type="project" value="InterPro"/>
</dbReference>
<feature type="active site" description="Proton donor" evidence="18">
    <location>
        <position position="464"/>
    </location>
</feature>
<dbReference type="GO" id="GO:0004571">
    <property type="term" value="F:mannosyl-oligosaccharide 1,2-alpha-mannosidase activity"/>
    <property type="evidence" value="ECO:0007669"/>
    <property type="project" value="UniProtKB-EC"/>
</dbReference>
<dbReference type="EMBL" id="JALJOU010000007">
    <property type="protein sequence ID" value="KAK9842510.1"/>
    <property type="molecule type" value="Genomic_DNA"/>
</dbReference>
<keyword evidence="7 21" id="KW-0378">Hydrolase</keyword>
<comment type="catalytic activity">
    <reaction evidence="16">
        <text>N(4)-(alpha-D-Man-(1-&gt;2)-alpha-D-Man-(1-&gt;2)-alpha-D-Man-(1-&gt;3)-[alpha-D-Man-(1-&gt;3)-[alpha-D-Man-(1-&gt;2)-alpha-D-Man-(1-&gt;6)]-alpha-D-Man-(1-&gt;6)]-beta-D-Man-(1-&gt;4)-beta-D-GlcNAc-(1-&gt;4)-beta-D-GlcNAc)-L-asparaginyl-[protein] (N-glucan mannose isomer 8A1,2,3B1,3) + 3 H2O = N(4)-(alpha-D-Man-(1-&gt;3)-[alpha-D-Man-(1-&gt;3)-[alpha-D-Man-(1-&gt;6)]-alpha-D-Man-(1-&gt;6)]-beta-D-Man-(1-&gt;4)-beta-D-GlcNAc-(1-&gt;4)-beta-D-GlcNAc)-L-asparaginyl-[protein] (N-glucan mannose isomer 5A1,2) + 3 beta-D-mannose</text>
        <dbReference type="Rhea" id="RHEA:56028"/>
        <dbReference type="Rhea" id="RHEA-COMP:14358"/>
        <dbReference type="Rhea" id="RHEA-COMP:14367"/>
        <dbReference type="ChEBI" id="CHEBI:15377"/>
        <dbReference type="ChEBI" id="CHEBI:28563"/>
        <dbReference type="ChEBI" id="CHEBI:59087"/>
        <dbReference type="ChEBI" id="CHEBI:60628"/>
        <dbReference type="EC" id="3.2.1.113"/>
    </reaction>
</comment>
<dbReference type="InterPro" id="IPR012341">
    <property type="entry name" value="6hp_glycosidase-like_sf"/>
</dbReference>
<dbReference type="Proteomes" id="UP001445335">
    <property type="component" value="Unassembled WGS sequence"/>
</dbReference>
<proteinExistence type="inferred from homology"/>
<comment type="pathway">
    <text evidence="3">Protein modification; protein glycosylation.</text>
</comment>
<evidence type="ECO:0000256" key="1">
    <source>
        <dbReference type="ARBA" id="ARBA00001913"/>
    </source>
</evidence>
<evidence type="ECO:0000256" key="9">
    <source>
        <dbReference type="ARBA" id="ARBA00022968"/>
    </source>
</evidence>
<evidence type="ECO:0000256" key="16">
    <source>
        <dbReference type="ARBA" id="ARBA00047669"/>
    </source>
</evidence>
<dbReference type="Pfam" id="PF01532">
    <property type="entry name" value="Glyco_hydro_47"/>
    <property type="match status" value="1"/>
</dbReference>
<keyword evidence="5" id="KW-0812">Transmembrane</keyword>
<evidence type="ECO:0000256" key="8">
    <source>
        <dbReference type="ARBA" id="ARBA00022837"/>
    </source>
</evidence>
<comment type="similarity">
    <text evidence="4 21">Belongs to the glycosyl hydrolase 47 family.</text>
</comment>
<dbReference type="PRINTS" id="PR00747">
    <property type="entry name" value="GLYHDRLASE47"/>
</dbReference>
<dbReference type="GO" id="GO:0000139">
    <property type="term" value="C:Golgi membrane"/>
    <property type="evidence" value="ECO:0007669"/>
    <property type="project" value="UniProtKB-SubCell"/>
</dbReference>
<accession>A0AAW1S9Q6</accession>
<comment type="subcellular location">
    <subcellularLocation>
        <location evidence="2">Golgi apparatus membrane</location>
        <topology evidence="2">Single-pass type II membrane protein</topology>
    </subcellularLocation>
</comment>
<gene>
    <name evidence="23" type="ORF">WJX81_003419</name>
</gene>
<evidence type="ECO:0000256" key="13">
    <source>
        <dbReference type="ARBA" id="ARBA00023157"/>
    </source>
</evidence>
<dbReference type="SUPFAM" id="SSF48225">
    <property type="entry name" value="Seven-hairpin glycosidases"/>
    <property type="match status" value="1"/>
</dbReference>
<evidence type="ECO:0000256" key="5">
    <source>
        <dbReference type="ARBA" id="ARBA00022692"/>
    </source>
</evidence>
<feature type="region of interest" description="Disordered" evidence="22">
    <location>
        <begin position="87"/>
        <end position="133"/>
    </location>
</feature>
<evidence type="ECO:0000256" key="15">
    <source>
        <dbReference type="ARBA" id="ARBA00023295"/>
    </source>
</evidence>
<keyword evidence="10" id="KW-1133">Transmembrane helix</keyword>
<dbReference type="EC" id="3.2.1.-" evidence="21"/>
<feature type="disulfide bond" evidence="20">
    <location>
        <begin position="416"/>
        <end position="450"/>
    </location>
</feature>
<keyword evidence="24" id="KW-1185">Reference proteome</keyword>
<name>A0AAW1S9Q6_9CHLO</name>
<evidence type="ECO:0000256" key="14">
    <source>
        <dbReference type="ARBA" id="ARBA00023180"/>
    </source>
</evidence>
<keyword evidence="8 19" id="KW-0106">Calcium</keyword>
<evidence type="ECO:0000256" key="3">
    <source>
        <dbReference type="ARBA" id="ARBA00004922"/>
    </source>
</evidence>
<dbReference type="PANTHER" id="PTHR11742:SF6">
    <property type="entry name" value="MANNOSYL-OLIGOSACCHARIDE ALPHA-1,2-MANNOSIDASE IA-RELATED"/>
    <property type="match status" value="1"/>
</dbReference>
<dbReference type="GO" id="GO:0005509">
    <property type="term" value="F:calcium ion binding"/>
    <property type="evidence" value="ECO:0007669"/>
    <property type="project" value="InterPro"/>
</dbReference>
<feature type="active site" evidence="18">
    <location>
        <position position="349"/>
    </location>
</feature>
<dbReference type="AlphaFoldDB" id="A0AAW1S9Q6"/>
<organism evidence="23 24">
    <name type="scientific">Elliptochloris bilobata</name>
    <dbReference type="NCBI Taxonomy" id="381761"/>
    <lineage>
        <taxon>Eukaryota</taxon>
        <taxon>Viridiplantae</taxon>
        <taxon>Chlorophyta</taxon>
        <taxon>core chlorophytes</taxon>
        <taxon>Trebouxiophyceae</taxon>
        <taxon>Trebouxiophyceae incertae sedis</taxon>
        <taxon>Elliptochloris clade</taxon>
        <taxon>Elliptochloris</taxon>
    </lineage>
</organism>
<comment type="cofactor">
    <cofactor evidence="1 19">
        <name>Ca(2+)</name>
        <dbReference type="ChEBI" id="CHEBI:29108"/>
    </cofactor>
</comment>